<keyword evidence="1" id="KW-0472">Membrane</keyword>
<comment type="caution">
    <text evidence="2">The sequence shown here is derived from an EMBL/GenBank/DDBJ whole genome shotgun (WGS) entry which is preliminary data.</text>
</comment>
<protein>
    <submittedName>
        <fullName evidence="2">Uncharacterized protein</fullName>
    </submittedName>
</protein>
<dbReference type="Proteomes" id="UP001138460">
    <property type="component" value="Unassembled WGS sequence"/>
</dbReference>
<feature type="transmembrane region" description="Helical" evidence="1">
    <location>
        <begin position="38"/>
        <end position="55"/>
    </location>
</feature>
<evidence type="ECO:0000313" key="2">
    <source>
        <dbReference type="EMBL" id="RYC39447.1"/>
    </source>
</evidence>
<dbReference type="OrthoDB" id="6424421at2"/>
<keyword evidence="1" id="KW-0812">Transmembrane</keyword>
<accession>A0A9X8JEN2</accession>
<feature type="transmembrane region" description="Helical" evidence="1">
    <location>
        <begin position="12"/>
        <end position="32"/>
    </location>
</feature>
<dbReference type="EMBL" id="NWTM01000005">
    <property type="protein sequence ID" value="RYC39447.1"/>
    <property type="molecule type" value="Genomic_DNA"/>
</dbReference>
<name>A0A9X8JEN2_9GAMM</name>
<proteinExistence type="predicted"/>
<dbReference type="AlphaFoldDB" id="A0A9X8JEN2"/>
<keyword evidence="3" id="KW-1185">Reference proteome</keyword>
<keyword evidence="1" id="KW-1133">Transmembrane helix</keyword>
<gene>
    <name evidence="2" type="ORF">CLR69_20375</name>
</gene>
<evidence type="ECO:0000256" key="1">
    <source>
        <dbReference type="SAM" id="Phobius"/>
    </source>
</evidence>
<organism evidence="2 3">
    <name type="scientific">Pectobacterium zantedeschiae</name>
    <dbReference type="NCBI Taxonomy" id="2034769"/>
    <lineage>
        <taxon>Bacteria</taxon>
        <taxon>Pseudomonadati</taxon>
        <taxon>Pseudomonadota</taxon>
        <taxon>Gammaproteobacteria</taxon>
        <taxon>Enterobacterales</taxon>
        <taxon>Pectobacteriaceae</taxon>
        <taxon>Pectobacterium</taxon>
    </lineage>
</organism>
<reference evidence="2 3" key="1">
    <citation type="journal article" date="2018" name="Syst. Appl. Microbiol.">
        <title>Pectobacterium zantedeschiae sp. nov. a new species of a soft rot pathogen isolated from Calla lily (Zantedeschia spp.).</title>
        <authorList>
            <person name="Waleron M."/>
            <person name="Misztak A."/>
            <person name="Waleron M."/>
            <person name="Franczuk M."/>
            <person name="Jonca J."/>
            <person name="Wielgomas B."/>
            <person name="Mikicinski A."/>
            <person name="Popovic T."/>
            <person name="Waleron K."/>
        </authorList>
    </citation>
    <scope>NUCLEOTIDE SEQUENCE [LARGE SCALE GENOMIC DNA]</scope>
    <source>
        <strain evidence="2 3">9M</strain>
    </source>
</reference>
<evidence type="ECO:0000313" key="3">
    <source>
        <dbReference type="Proteomes" id="UP001138460"/>
    </source>
</evidence>
<sequence>MSLKNMLRYIIRNFIVTEVLVIITIGLWFFYVSFIPEHWMKLMLLSIAIIIFINIKYGSKKSGRK</sequence>